<name>A0A9P5U6D8_9AGAR</name>
<sequence length="109" mass="12466">MSRSRLKKQGQTKNMKDTHPRGAKPQPNPSPVLLDIRYFILSTRTTLSSRSGEGYHDGVRVLDAYGDWVRGSVLWSFVTDRYFGIDNSIIRKTRCITLKTPFSDTINFV</sequence>
<dbReference type="AlphaFoldDB" id="A0A9P5U6D8"/>
<comment type="caution">
    <text evidence="2">The sequence shown here is derived from an EMBL/GenBank/DDBJ whole genome shotgun (WGS) entry which is preliminary data.</text>
</comment>
<feature type="compositionally biased region" description="Basic residues" evidence="1">
    <location>
        <begin position="1"/>
        <end position="10"/>
    </location>
</feature>
<organism evidence="2 3">
    <name type="scientific">Rhodocollybia butyracea</name>
    <dbReference type="NCBI Taxonomy" id="206335"/>
    <lineage>
        <taxon>Eukaryota</taxon>
        <taxon>Fungi</taxon>
        <taxon>Dikarya</taxon>
        <taxon>Basidiomycota</taxon>
        <taxon>Agaricomycotina</taxon>
        <taxon>Agaricomycetes</taxon>
        <taxon>Agaricomycetidae</taxon>
        <taxon>Agaricales</taxon>
        <taxon>Marasmiineae</taxon>
        <taxon>Omphalotaceae</taxon>
        <taxon>Rhodocollybia</taxon>
    </lineage>
</organism>
<feature type="non-terminal residue" evidence="2">
    <location>
        <position position="1"/>
    </location>
</feature>
<dbReference type="Gene3D" id="1.10.600.10">
    <property type="entry name" value="Farnesyl Diphosphate Synthase"/>
    <property type="match status" value="1"/>
</dbReference>
<proteinExistence type="predicted"/>
<gene>
    <name evidence="2" type="ORF">BDP27DRAFT_1329966</name>
</gene>
<feature type="region of interest" description="Disordered" evidence="1">
    <location>
        <begin position="1"/>
        <end position="31"/>
    </location>
</feature>
<evidence type="ECO:0000256" key="1">
    <source>
        <dbReference type="SAM" id="MobiDB-lite"/>
    </source>
</evidence>
<keyword evidence="3" id="KW-1185">Reference proteome</keyword>
<accession>A0A9P5U6D8</accession>
<protein>
    <submittedName>
        <fullName evidence="2">Uncharacterized protein</fullName>
    </submittedName>
</protein>
<dbReference type="InterPro" id="IPR008949">
    <property type="entry name" value="Isoprenoid_synthase_dom_sf"/>
</dbReference>
<dbReference type="EMBL" id="JADNRY010000082">
    <property type="protein sequence ID" value="KAF9066738.1"/>
    <property type="molecule type" value="Genomic_DNA"/>
</dbReference>
<dbReference type="Proteomes" id="UP000772434">
    <property type="component" value="Unassembled WGS sequence"/>
</dbReference>
<reference evidence="2" key="1">
    <citation type="submission" date="2020-11" db="EMBL/GenBank/DDBJ databases">
        <authorList>
            <consortium name="DOE Joint Genome Institute"/>
            <person name="Ahrendt S."/>
            <person name="Riley R."/>
            <person name="Andreopoulos W."/>
            <person name="Labutti K."/>
            <person name="Pangilinan J."/>
            <person name="Ruiz-Duenas F.J."/>
            <person name="Barrasa J.M."/>
            <person name="Sanchez-Garcia M."/>
            <person name="Camarero S."/>
            <person name="Miyauchi S."/>
            <person name="Serrano A."/>
            <person name="Linde D."/>
            <person name="Babiker R."/>
            <person name="Drula E."/>
            <person name="Ayuso-Fernandez I."/>
            <person name="Pacheco R."/>
            <person name="Padilla G."/>
            <person name="Ferreira P."/>
            <person name="Barriuso J."/>
            <person name="Kellner H."/>
            <person name="Castanera R."/>
            <person name="Alfaro M."/>
            <person name="Ramirez L."/>
            <person name="Pisabarro A.G."/>
            <person name="Kuo A."/>
            <person name="Tritt A."/>
            <person name="Lipzen A."/>
            <person name="He G."/>
            <person name="Yan M."/>
            <person name="Ng V."/>
            <person name="Cullen D."/>
            <person name="Martin F."/>
            <person name="Rosso M.-N."/>
            <person name="Henrissat B."/>
            <person name="Hibbett D."/>
            <person name="Martinez A.T."/>
            <person name="Grigoriev I.V."/>
        </authorList>
    </citation>
    <scope>NUCLEOTIDE SEQUENCE</scope>
    <source>
        <strain evidence="2">AH 40177</strain>
    </source>
</reference>
<evidence type="ECO:0000313" key="3">
    <source>
        <dbReference type="Proteomes" id="UP000772434"/>
    </source>
</evidence>
<evidence type="ECO:0000313" key="2">
    <source>
        <dbReference type="EMBL" id="KAF9066738.1"/>
    </source>
</evidence>